<accession>A0ABV8DXV9</accession>
<dbReference type="Pfam" id="PF17933">
    <property type="entry name" value="TetR_C_25"/>
    <property type="match status" value="1"/>
</dbReference>
<dbReference type="InterPro" id="IPR050109">
    <property type="entry name" value="HTH-type_TetR-like_transc_reg"/>
</dbReference>
<dbReference type="Pfam" id="PF00440">
    <property type="entry name" value="TetR_N"/>
    <property type="match status" value="1"/>
</dbReference>
<evidence type="ECO:0000259" key="3">
    <source>
        <dbReference type="PROSITE" id="PS50977"/>
    </source>
</evidence>
<sequence length="210" mass="22821">MFNQSADLSTAARIRDAAVAEFGHNGFGVGVRAIAARAGVSPGLVNHHFGSKEGLRRACDDHVLGFVREHKASVLSGDDLAGGMLAAIAELDEFAPLFAYLVRSLEDGGPLADQLFDHMVDDAVAYTEQAVAAGIVKPSRDPHARARYLMLLNLGATLLYLRMRRAREPELDDRQALRDLMSELTVPALEMYTQGLLTDPTVLDSFTQEK</sequence>
<dbReference type="PROSITE" id="PS50977">
    <property type="entry name" value="HTH_TETR_2"/>
    <property type="match status" value="1"/>
</dbReference>
<dbReference type="EMBL" id="JBHSAX010000019">
    <property type="protein sequence ID" value="MFC3964921.1"/>
    <property type="molecule type" value="Genomic_DNA"/>
</dbReference>
<gene>
    <name evidence="4" type="ORF">ACFO0B_23285</name>
</gene>
<protein>
    <submittedName>
        <fullName evidence="4">TetR family transcriptional regulator</fullName>
    </submittedName>
</protein>
<feature type="domain" description="HTH tetR-type" evidence="3">
    <location>
        <begin position="8"/>
        <end position="67"/>
    </location>
</feature>
<evidence type="ECO:0000256" key="2">
    <source>
        <dbReference type="PROSITE-ProRule" id="PRU00335"/>
    </source>
</evidence>
<dbReference type="PANTHER" id="PTHR30055:SF146">
    <property type="entry name" value="HTH-TYPE TRANSCRIPTIONAL DUAL REGULATOR CECR"/>
    <property type="match status" value="1"/>
</dbReference>
<dbReference type="InterPro" id="IPR036271">
    <property type="entry name" value="Tet_transcr_reg_TetR-rel_C_sf"/>
</dbReference>
<feature type="DNA-binding region" description="H-T-H motif" evidence="2">
    <location>
        <begin position="30"/>
        <end position="49"/>
    </location>
</feature>
<dbReference type="Gene3D" id="1.10.357.10">
    <property type="entry name" value="Tetracycline Repressor, domain 2"/>
    <property type="match status" value="1"/>
</dbReference>
<name>A0ABV8DXV9_9NOCA</name>
<evidence type="ECO:0000256" key="1">
    <source>
        <dbReference type="ARBA" id="ARBA00023125"/>
    </source>
</evidence>
<comment type="caution">
    <text evidence="4">The sequence shown here is derived from an EMBL/GenBank/DDBJ whole genome shotgun (WGS) entry which is preliminary data.</text>
</comment>
<keyword evidence="1 2" id="KW-0238">DNA-binding</keyword>
<organism evidence="4 5">
    <name type="scientific">Nocardia jiangsuensis</name>
    <dbReference type="NCBI Taxonomy" id="1691563"/>
    <lineage>
        <taxon>Bacteria</taxon>
        <taxon>Bacillati</taxon>
        <taxon>Actinomycetota</taxon>
        <taxon>Actinomycetes</taxon>
        <taxon>Mycobacteriales</taxon>
        <taxon>Nocardiaceae</taxon>
        <taxon>Nocardia</taxon>
    </lineage>
</organism>
<evidence type="ECO:0000313" key="4">
    <source>
        <dbReference type="EMBL" id="MFC3964921.1"/>
    </source>
</evidence>
<dbReference type="InterPro" id="IPR009057">
    <property type="entry name" value="Homeodomain-like_sf"/>
</dbReference>
<reference evidence="5" key="1">
    <citation type="journal article" date="2019" name="Int. J. Syst. Evol. Microbiol.">
        <title>The Global Catalogue of Microorganisms (GCM) 10K type strain sequencing project: providing services to taxonomists for standard genome sequencing and annotation.</title>
        <authorList>
            <consortium name="The Broad Institute Genomics Platform"/>
            <consortium name="The Broad Institute Genome Sequencing Center for Infectious Disease"/>
            <person name="Wu L."/>
            <person name="Ma J."/>
        </authorList>
    </citation>
    <scope>NUCLEOTIDE SEQUENCE [LARGE SCALE GENOMIC DNA]</scope>
    <source>
        <strain evidence="5">CGMCC 4.7330</strain>
    </source>
</reference>
<dbReference type="PRINTS" id="PR00455">
    <property type="entry name" value="HTHTETR"/>
</dbReference>
<dbReference type="InterPro" id="IPR041484">
    <property type="entry name" value="TetR_C_25"/>
</dbReference>
<evidence type="ECO:0000313" key="5">
    <source>
        <dbReference type="Proteomes" id="UP001595696"/>
    </source>
</evidence>
<dbReference type="RefSeq" id="WP_378614689.1">
    <property type="nucleotide sequence ID" value="NZ_JBHSAX010000019.1"/>
</dbReference>
<dbReference type="Proteomes" id="UP001595696">
    <property type="component" value="Unassembled WGS sequence"/>
</dbReference>
<proteinExistence type="predicted"/>
<dbReference type="SUPFAM" id="SSF46689">
    <property type="entry name" value="Homeodomain-like"/>
    <property type="match status" value="1"/>
</dbReference>
<dbReference type="SUPFAM" id="SSF48498">
    <property type="entry name" value="Tetracyclin repressor-like, C-terminal domain"/>
    <property type="match status" value="1"/>
</dbReference>
<dbReference type="InterPro" id="IPR001647">
    <property type="entry name" value="HTH_TetR"/>
</dbReference>
<keyword evidence="5" id="KW-1185">Reference proteome</keyword>
<dbReference type="PANTHER" id="PTHR30055">
    <property type="entry name" value="HTH-TYPE TRANSCRIPTIONAL REGULATOR RUTR"/>
    <property type="match status" value="1"/>
</dbReference>